<dbReference type="AlphaFoldDB" id="A0A226E6V0"/>
<dbReference type="OrthoDB" id="7680611at2759"/>
<accession>A0A226E6V0</accession>
<comment type="caution">
    <text evidence="1">The sequence shown here is derived from an EMBL/GenBank/DDBJ whole genome shotgun (WGS) entry which is preliminary data.</text>
</comment>
<evidence type="ECO:0000313" key="1">
    <source>
        <dbReference type="EMBL" id="OXA53322.1"/>
    </source>
</evidence>
<keyword evidence="2" id="KW-1185">Reference proteome</keyword>
<gene>
    <name evidence="1" type="ORF">Fcan01_12836</name>
</gene>
<dbReference type="Proteomes" id="UP000198287">
    <property type="component" value="Unassembled WGS sequence"/>
</dbReference>
<proteinExistence type="predicted"/>
<evidence type="ECO:0000313" key="2">
    <source>
        <dbReference type="Proteomes" id="UP000198287"/>
    </source>
</evidence>
<protein>
    <submittedName>
        <fullName evidence="1">Uncharacterized protein</fullName>
    </submittedName>
</protein>
<organism evidence="1 2">
    <name type="scientific">Folsomia candida</name>
    <name type="common">Springtail</name>
    <dbReference type="NCBI Taxonomy" id="158441"/>
    <lineage>
        <taxon>Eukaryota</taxon>
        <taxon>Metazoa</taxon>
        <taxon>Ecdysozoa</taxon>
        <taxon>Arthropoda</taxon>
        <taxon>Hexapoda</taxon>
        <taxon>Collembola</taxon>
        <taxon>Entomobryomorpha</taxon>
        <taxon>Isotomoidea</taxon>
        <taxon>Isotomidae</taxon>
        <taxon>Proisotominae</taxon>
        <taxon>Folsomia</taxon>
    </lineage>
</organism>
<dbReference type="EMBL" id="LNIX01000006">
    <property type="protein sequence ID" value="OXA53322.1"/>
    <property type="molecule type" value="Genomic_DNA"/>
</dbReference>
<reference evidence="1 2" key="1">
    <citation type="submission" date="2015-12" db="EMBL/GenBank/DDBJ databases">
        <title>The genome of Folsomia candida.</title>
        <authorList>
            <person name="Faddeeva A."/>
            <person name="Derks M.F."/>
            <person name="Anvar Y."/>
            <person name="Smit S."/>
            <person name="Van Straalen N."/>
            <person name="Roelofs D."/>
        </authorList>
    </citation>
    <scope>NUCLEOTIDE SEQUENCE [LARGE SCALE GENOMIC DNA]</scope>
    <source>
        <strain evidence="1 2">VU population</strain>
        <tissue evidence="1">Whole body</tissue>
    </source>
</reference>
<sequence>FMVFRNLYKDLLENPPKESEPKFKVNQKVRWSLVKPVFEKGYFPRWSLEIGHIAEIKQTDPITYVVLDANNESEYIMNKSCFPYKRNQKKETEAFRQVQQPSKITVKNVSPEM</sequence>
<name>A0A226E6V0_FOLCA</name>
<feature type="non-terminal residue" evidence="1">
    <location>
        <position position="1"/>
    </location>
</feature>